<feature type="transmembrane region" description="Helical" evidence="5">
    <location>
        <begin position="256"/>
        <end position="276"/>
    </location>
</feature>
<organism evidence="9 10">
    <name type="scientific">Paenibacillus tianmuensis</name>
    <dbReference type="NCBI Taxonomy" id="624147"/>
    <lineage>
        <taxon>Bacteria</taxon>
        <taxon>Bacillati</taxon>
        <taxon>Bacillota</taxon>
        <taxon>Bacilli</taxon>
        <taxon>Bacillales</taxon>
        <taxon>Paenibacillaceae</taxon>
        <taxon>Paenibacillus</taxon>
    </lineage>
</organism>
<dbReference type="STRING" id="624147.SAMN04487970_100940"/>
<evidence type="ECO:0000259" key="8">
    <source>
        <dbReference type="Pfam" id="PF25145"/>
    </source>
</evidence>
<accession>A0A1G4QV84</accession>
<evidence type="ECO:0000259" key="7">
    <source>
        <dbReference type="Pfam" id="PF24961"/>
    </source>
</evidence>
<evidence type="ECO:0000256" key="4">
    <source>
        <dbReference type="ARBA" id="ARBA00023136"/>
    </source>
</evidence>
<dbReference type="Gene3D" id="3.90.226.10">
    <property type="entry name" value="2-enoyl-CoA Hydratase, Chain A, domain 1"/>
    <property type="match status" value="1"/>
</dbReference>
<feature type="domain" description="NfeD-like C-terminal" evidence="6">
    <location>
        <begin position="406"/>
        <end position="460"/>
    </location>
</feature>
<proteinExistence type="predicted"/>
<dbReference type="CDD" id="cd07021">
    <property type="entry name" value="Clp_protease_NfeD_like"/>
    <property type="match status" value="1"/>
</dbReference>
<keyword evidence="9" id="KW-0378">Hydrolase</keyword>
<evidence type="ECO:0000313" key="10">
    <source>
        <dbReference type="Proteomes" id="UP000198601"/>
    </source>
</evidence>
<dbReference type="Proteomes" id="UP000198601">
    <property type="component" value="Unassembled WGS sequence"/>
</dbReference>
<dbReference type="InterPro" id="IPR052165">
    <property type="entry name" value="Membrane_assoc_protease"/>
</dbReference>
<comment type="subcellular location">
    <subcellularLocation>
        <location evidence="1">Membrane</location>
        <topology evidence="1">Multi-pass membrane protein</topology>
    </subcellularLocation>
</comment>
<feature type="domain" description="NfeD integral membrane" evidence="7">
    <location>
        <begin position="262"/>
        <end position="375"/>
    </location>
</feature>
<dbReference type="AlphaFoldDB" id="A0A1G4QV84"/>
<dbReference type="OrthoDB" id="9806253at2"/>
<dbReference type="GO" id="GO:0006508">
    <property type="term" value="P:proteolysis"/>
    <property type="evidence" value="ECO:0007669"/>
    <property type="project" value="UniProtKB-KW"/>
</dbReference>
<sequence length="466" mass="49045">MHSFGNKRSALLFRLPLIFFLAAALLLSALTGFLPAEPASAESSSSPPKAAPVVVIPVHQTVENGLQTFLQRALEEAQSMGAYYIVLDVDTLGGRVDSAQEIGQLIKNSLVPTIAYVHGKAISAGSYIALNAGKIAMEPGSSLGAAAVVDGAGNEIESVKVVSYWSGQMKAAAELRGRKTQIAEAMVDKNVGVSMPEIGRTLPRGEILTLTAEEALKVGYAEKVAASLQEVVQFIGGEEHPLVTLKPSLAESFARYVTQPLVSTLLLIIGIAGIAIELFVPGFGLPGIVGVLGFGLYFFGHYIAGFAGFEEIALFIAGILLLLIEVFVSSFGILGFLGAACLISGVVLAAYSTKAAAMNLGIAFVVAVVVVAIVVKYFKHRGVWNRFILREKLTEDKGYVSASSRSDLLGQSGKAVTPLRPAGTALFGDERVDVVTVGDFVEAGRTVKVTHVEGVRVVVQEVKDLG</sequence>
<protein>
    <submittedName>
        <fullName evidence="9">Membrane-bound serine protease (ClpP class)</fullName>
    </submittedName>
</protein>
<dbReference type="Pfam" id="PF01957">
    <property type="entry name" value="NfeD"/>
    <property type="match status" value="1"/>
</dbReference>
<dbReference type="GO" id="GO:0005886">
    <property type="term" value="C:plasma membrane"/>
    <property type="evidence" value="ECO:0007669"/>
    <property type="project" value="TreeGrafter"/>
</dbReference>
<keyword evidence="3 5" id="KW-1133">Transmembrane helix</keyword>
<evidence type="ECO:0000256" key="3">
    <source>
        <dbReference type="ARBA" id="ARBA00022989"/>
    </source>
</evidence>
<dbReference type="InterPro" id="IPR002810">
    <property type="entry name" value="NfeD-like_C"/>
</dbReference>
<feature type="transmembrane region" description="Helical" evidence="5">
    <location>
        <begin position="357"/>
        <end position="378"/>
    </location>
</feature>
<dbReference type="InterPro" id="IPR012340">
    <property type="entry name" value="NA-bd_OB-fold"/>
</dbReference>
<dbReference type="Gene3D" id="2.40.50.140">
    <property type="entry name" value="Nucleic acid-binding proteins"/>
    <property type="match status" value="1"/>
</dbReference>
<evidence type="ECO:0000256" key="2">
    <source>
        <dbReference type="ARBA" id="ARBA00022692"/>
    </source>
</evidence>
<dbReference type="InterPro" id="IPR029045">
    <property type="entry name" value="ClpP/crotonase-like_dom_sf"/>
</dbReference>
<dbReference type="InterPro" id="IPR056739">
    <property type="entry name" value="NfeD_membrane"/>
</dbReference>
<dbReference type="PANTHER" id="PTHR33507">
    <property type="entry name" value="INNER MEMBRANE PROTEIN YBBJ"/>
    <property type="match status" value="1"/>
</dbReference>
<dbReference type="Pfam" id="PF25145">
    <property type="entry name" value="NfeD1b_N"/>
    <property type="match status" value="1"/>
</dbReference>
<feature type="transmembrane region" description="Helical" evidence="5">
    <location>
        <begin position="306"/>
        <end position="324"/>
    </location>
</feature>
<keyword evidence="2 5" id="KW-0812">Transmembrane</keyword>
<dbReference type="GO" id="GO:0008233">
    <property type="term" value="F:peptidase activity"/>
    <property type="evidence" value="ECO:0007669"/>
    <property type="project" value="UniProtKB-KW"/>
</dbReference>
<keyword evidence="9" id="KW-0645">Protease</keyword>
<feature type="transmembrane region" description="Helical" evidence="5">
    <location>
        <begin position="331"/>
        <end position="351"/>
    </location>
</feature>
<keyword evidence="4 5" id="KW-0472">Membrane</keyword>
<evidence type="ECO:0000259" key="6">
    <source>
        <dbReference type="Pfam" id="PF01957"/>
    </source>
</evidence>
<gene>
    <name evidence="9" type="ORF">SAMN04487970_100940</name>
</gene>
<feature type="domain" description="NfeD1b N-terminal" evidence="8">
    <location>
        <begin position="53"/>
        <end position="239"/>
    </location>
</feature>
<dbReference type="SUPFAM" id="SSF52096">
    <property type="entry name" value="ClpP/crotonase"/>
    <property type="match status" value="1"/>
</dbReference>
<dbReference type="InterPro" id="IPR056738">
    <property type="entry name" value="NfeD1b_N"/>
</dbReference>
<evidence type="ECO:0000256" key="5">
    <source>
        <dbReference type="SAM" id="Phobius"/>
    </source>
</evidence>
<evidence type="ECO:0000313" key="9">
    <source>
        <dbReference type="EMBL" id="SCW48327.1"/>
    </source>
</evidence>
<evidence type="ECO:0000256" key="1">
    <source>
        <dbReference type="ARBA" id="ARBA00004141"/>
    </source>
</evidence>
<keyword evidence="10" id="KW-1185">Reference proteome</keyword>
<dbReference type="Pfam" id="PF24961">
    <property type="entry name" value="NfeD_membrane"/>
    <property type="match status" value="1"/>
</dbReference>
<dbReference type="PANTHER" id="PTHR33507:SF3">
    <property type="entry name" value="INNER MEMBRANE PROTEIN YBBJ"/>
    <property type="match status" value="1"/>
</dbReference>
<reference evidence="10" key="1">
    <citation type="submission" date="2016-10" db="EMBL/GenBank/DDBJ databases">
        <authorList>
            <person name="Varghese N."/>
            <person name="Submissions S."/>
        </authorList>
    </citation>
    <scope>NUCLEOTIDE SEQUENCE [LARGE SCALE GENOMIC DNA]</scope>
    <source>
        <strain evidence="10">CGMCC 1.8946</strain>
    </source>
</reference>
<dbReference type="EMBL" id="FMTT01000009">
    <property type="protein sequence ID" value="SCW48327.1"/>
    <property type="molecule type" value="Genomic_DNA"/>
</dbReference>
<dbReference type="RefSeq" id="WP_090669763.1">
    <property type="nucleotide sequence ID" value="NZ_FMTT01000009.1"/>
</dbReference>
<name>A0A1G4QV84_9BACL</name>